<dbReference type="Pfam" id="PF00270">
    <property type="entry name" value="DEAD"/>
    <property type="match status" value="1"/>
</dbReference>
<dbReference type="Proteomes" id="UP000224006">
    <property type="component" value="Chromosome VII"/>
</dbReference>
<dbReference type="Pfam" id="PF07717">
    <property type="entry name" value="OB_NTP_bind"/>
    <property type="match status" value="1"/>
</dbReference>
<accession>A0A2A9M8C4</accession>
<dbReference type="VEuPathDB" id="ToxoDB:BESB_076310"/>
<dbReference type="Gene3D" id="3.30.160.20">
    <property type="match status" value="1"/>
</dbReference>
<dbReference type="GO" id="GO:0005524">
    <property type="term" value="F:ATP binding"/>
    <property type="evidence" value="ECO:0007669"/>
    <property type="project" value="UniProtKB-KW"/>
</dbReference>
<proteinExistence type="predicted"/>
<dbReference type="GO" id="GO:0003723">
    <property type="term" value="F:RNA binding"/>
    <property type="evidence" value="ECO:0007669"/>
    <property type="project" value="TreeGrafter"/>
</dbReference>
<dbReference type="GO" id="GO:0004386">
    <property type="term" value="F:helicase activity"/>
    <property type="evidence" value="ECO:0007669"/>
    <property type="project" value="UniProtKB-KW"/>
</dbReference>
<organism evidence="7 8">
    <name type="scientific">Besnoitia besnoiti</name>
    <name type="common">Apicomplexan protozoan</name>
    <dbReference type="NCBI Taxonomy" id="94643"/>
    <lineage>
        <taxon>Eukaryota</taxon>
        <taxon>Sar</taxon>
        <taxon>Alveolata</taxon>
        <taxon>Apicomplexa</taxon>
        <taxon>Conoidasida</taxon>
        <taxon>Coccidia</taxon>
        <taxon>Eucoccidiorida</taxon>
        <taxon>Eimeriorina</taxon>
        <taxon>Sarcocystidae</taxon>
        <taxon>Besnoitia</taxon>
    </lineage>
</organism>
<dbReference type="PROSITE" id="PS00690">
    <property type="entry name" value="DEAH_ATP_HELICASE"/>
    <property type="match status" value="1"/>
</dbReference>
<dbReference type="Gene3D" id="1.20.120.1080">
    <property type="match status" value="1"/>
</dbReference>
<dbReference type="InterPro" id="IPR001650">
    <property type="entry name" value="Helicase_C-like"/>
</dbReference>
<dbReference type="InterPro" id="IPR007502">
    <property type="entry name" value="Helicase-assoc_dom"/>
</dbReference>
<feature type="region of interest" description="Disordered" evidence="4">
    <location>
        <begin position="191"/>
        <end position="270"/>
    </location>
</feature>
<feature type="domain" description="Helicase ATP-binding" evidence="5">
    <location>
        <begin position="1171"/>
        <end position="1342"/>
    </location>
</feature>
<feature type="region of interest" description="Disordered" evidence="4">
    <location>
        <begin position="1467"/>
        <end position="1486"/>
    </location>
</feature>
<keyword evidence="3" id="KW-0067">ATP-binding</keyword>
<comment type="caution">
    <text evidence="7">The sequence shown here is derived from an EMBL/GenBank/DDBJ whole genome shotgun (WGS) entry which is preliminary data.</text>
</comment>
<feature type="compositionally biased region" description="Basic and acidic residues" evidence="4">
    <location>
        <begin position="516"/>
        <end position="542"/>
    </location>
</feature>
<feature type="domain" description="Helicase C-terminal" evidence="6">
    <location>
        <begin position="1485"/>
        <end position="1647"/>
    </location>
</feature>
<dbReference type="RefSeq" id="XP_029217423.1">
    <property type="nucleotide sequence ID" value="XM_029365992.1"/>
</dbReference>
<dbReference type="InterPro" id="IPR011545">
    <property type="entry name" value="DEAD/DEAH_box_helicase_dom"/>
</dbReference>
<dbReference type="CDD" id="cd17917">
    <property type="entry name" value="DEXHc_RHA-like"/>
    <property type="match status" value="1"/>
</dbReference>
<sequence length="2165" mass="233982">MAKPKKAAAQEETAKGAKSPPEPAKDAKKGKKGERDKKEEEKLGASASAGKDKKGKKKEDSGAAPAGENTRAAEPPPPGYIELKPFQRTPKQLLHNYCQKHKLPKPRFEQKRANAPGRFKTECIMPHAKDATKTMKFLTEQDWEFKTHSEHFSALLALHFLEPTRPYEKLFPSPFREAWLALAPSPAPAREKQAVPSARRLPVSSLSPAPAPTCAAAASPPSASSVSSAASPGSAREKKSGKKTSSPSAAAAPNASSSASPSPPAEPAAPPAVFAISSARQFASEYHRKQEADARRVVRAQKERRRELAQEQRRSQEPTVYMASAVREAVRGVLRKALQRLAVAAPSSASSAAPPSPALSASGFVLPPLWHRHSWRTLAASLLLSPSPYSPSSFLLSDAFAGRLLAGLAAQGFAEAQARAAVETFSEVLARERHASGNDAPRAKAARGSSEAAEKLLEETLHSLVDFLCLNEEREERLPRTFDPRGKQIEVHVFAKGQDEDEGDDDSEDDEPFQDDWERERAEETPARRGAGDLRAEAERGDMGVNSKSPAGKRGLARKGEKADESPDVRLLACLIEDELVEEARGGGAENAGGGGKDGILEKLEKIRSKLHASQQSLLARLQPLVDRSTAATVGGDEGDAKRANGETAAVPDSWEDEDTSMEASGASHGAEKNAIELAALRAFAQASALHAPARDLLTRLEREKKLFARNRNSVFLLFASALEALADAARTAETWSQEAAQGGRPEERWAVGAESLSMEKLKETIQGNKAMKARIAELLADEKEAVDSLFPGASFKVFAPASASRDLSGMFASFTVEAIPTEPLLAILPSALASPSSLLPAALNGRLFVYVPPEAGPYPLLPPLVWIDLVPPSSSSCSLCLSFFSLWISLSASRFALSRLLESPLSALYPSLASEPAVLPPLHRLLLAPAQGTSPSSRAPTSPEERAVAHALEDGNLQASLLDISSFLQSPSLLREAFGELQAALFATRRKARETGEDSSADAEDEEKQDLLRRWIAFASGCSAADDPLGLLRARRAKPRRQGPSMPAHATGDSKHSSVETGAALRREGRKASLASSPFKASREQEAQNADARKRTQASGRGETRDAALGAPTTANGESAETEGVAESRSLYPLSPDLCEQILRGRTTESSKKEALGLPVREHEAFLHKFMGDATRRVLVLQGETGSGKTTQIPRILLEAAAQSASGTPSSASSLVLCSQPRRLAAVSVAARVAEEMGTALGGLVGYQIRLETKMSKNSRLIFCTHGVLLRKFLSDRYLRDVSVVVVDEVHERATEVDLLLLLLSRALVHNPVLKVVLMSASVSVEFFASYFRRLPPGSLVPRGIAPRASSPSACVSTLRVSGRTFPVSVFYAEDIRRLVEKDADGRRPSSASAFSSLALARDVRRASRSEGGGFAQAAPGGRERASAEEEIAFASSDAVVPCPLPAIIRDVAELIRFIHGSRPLREAASGNQKPEGKGGDRGGREQAARGAILVFLSGVGEVNSACRACEALGLPLWVLPCHAALQPAQQQKVFQPAPPGLRKVVIATNIAETSVTIPDISFVIDSGLHKQMEFDPRKRLSQLREQAISRSAAQQRAGRAGRVAAGECFRLYEKSVFEKYMKQSETPELQRRPLENVCLQLKAIFPHEPLERILAECIEPPSPSSITSAVKVLSRLGALQLSASASPDAARGCGDEERLTSLGRVLSLFPMDLAFARMLIYSAALSCLDEMTALCALMAVESSLYVSHLVNPEASAARQKYFSRSQSDFITNLRIFFAWRLVQKNRRTEEQFCRKFGVNPQSMRNADELRKRFARVVAEVGLKDLTQAQESERVKPAARTPAREPRGAQADEDPEAGHEEEIDARICSELLDGEALVASLSSEKGEEGVADGAAALKCASTTRATEAEASGKKSAEEEGNSRSIFWYLKACVVAGLYPQVAVVRAPRKRFVHVASGTVEKLPEPWEIKYLTRVEDDERGEPEKAANAQEQLQRVFIHPSSINFGTNRLETQWLAFLEKVQTSKPFIKDVSTVSVFALLLLSCCEIEVCGERGLLRLDGWIELRCPGLIGSYIRTLKFLFSVLLDAFFSRTLSRSYFREPGRGTRHRHDGKKGKPQNSAAASPSCLAERSVCGSGLFEEEDGQRVGAELISVVKKLVEFEGHKL</sequence>
<dbReference type="Gene3D" id="3.40.50.300">
    <property type="entry name" value="P-loop containing nucleotide triphosphate hydrolases"/>
    <property type="match status" value="2"/>
</dbReference>
<feature type="region of interest" description="Disordered" evidence="4">
    <location>
        <begin position="632"/>
        <end position="665"/>
    </location>
</feature>
<feature type="compositionally biased region" description="Pro residues" evidence="4">
    <location>
        <begin position="261"/>
        <end position="270"/>
    </location>
</feature>
<evidence type="ECO:0000256" key="4">
    <source>
        <dbReference type="SAM" id="MobiDB-lite"/>
    </source>
</evidence>
<dbReference type="SUPFAM" id="SSF52540">
    <property type="entry name" value="P-loop containing nucleoside triphosphate hydrolases"/>
    <property type="match status" value="1"/>
</dbReference>
<evidence type="ECO:0000256" key="1">
    <source>
        <dbReference type="ARBA" id="ARBA00022741"/>
    </source>
</evidence>
<dbReference type="GeneID" id="40312557"/>
<dbReference type="PROSITE" id="PS51192">
    <property type="entry name" value="HELICASE_ATP_BIND_1"/>
    <property type="match status" value="1"/>
</dbReference>
<dbReference type="InterPro" id="IPR002464">
    <property type="entry name" value="DNA/RNA_helicase_DEAH_CS"/>
</dbReference>
<dbReference type="GO" id="GO:0016787">
    <property type="term" value="F:hydrolase activity"/>
    <property type="evidence" value="ECO:0007669"/>
    <property type="project" value="UniProtKB-KW"/>
</dbReference>
<keyword evidence="2" id="KW-0378">Hydrolase</keyword>
<evidence type="ECO:0000259" key="5">
    <source>
        <dbReference type="PROSITE" id="PS51192"/>
    </source>
</evidence>
<feature type="compositionally biased region" description="Basic and acidic residues" evidence="4">
    <location>
        <begin position="1832"/>
        <end position="1848"/>
    </location>
</feature>
<protein>
    <submittedName>
        <fullName evidence="7">DEAD/DEAH box helicase domain-containing protein</fullName>
    </submittedName>
</protein>
<keyword evidence="1" id="KW-0547">Nucleotide-binding</keyword>
<feature type="region of interest" description="Disordered" evidence="4">
    <location>
        <begin position="1"/>
        <end position="84"/>
    </location>
</feature>
<dbReference type="PANTHER" id="PTHR18934:SF145">
    <property type="entry name" value="ATP-DEPENDENT RNA HELICASE DHX57-RELATED"/>
    <property type="match status" value="1"/>
</dbReference>
<dbReference type="InterPro" id="IPR027417">
    <property type="entry name" value="P-loop_NTPase"/>
</dbReference>
<evidence type="ECO:0000256" key="2">
    <source>
        <dbReference type="ARBA" id="ARBA00022801"/>
    </source>
</evidence>
<evidence type="ECO:0000259" key="6">
    <source>
        <dbReference type="PROSITE" id="PS51194"/>
    </source>
</evidence>
<feature type="compositionally biased region" description="Basic and acidic residues" evidence="4">
    <location>
        <begin position="23"/>
        <end position="43"/>
    </location>
</feature>
<dbReference type="SMART" id="SM00487">
    <property type="entry name" value="DEXDc"/>
    <property type="match status" value="1"/>
</dbReference>
<dbReference type="EMBL" id="NWUJ01000008">
    <property type="protein sequence ID" value="PFH33414.1"/>
    <property type="molecule type" value="Genomic_DNA"/>
</dbReference>
<keyword evidence="7" id="KW-0347">Helicase</keyword>
<dbReference type="SMART" id="SM00490">
    <property type="entry name" value="HELICc"/>
    <property type="match status" value="1"/>
</dbReference>
<dbReference type="STRING" id="94643.A0A2A9M8C4"/>
<evidence type="ECO:0000313" key="7">
    <source>
        <dbReference type="EMBL" id="PFH33414.1"/>
    </source>
</evidence>
<feature type="region of interest" description="Disordered" evidence="4">
    <location>
        <begin position="1830"/>
        <end position="1861"/>
    </location>
</feature>
<dbReference type="Pfam" id="PF21010">
    <property type="entry name" value="HA2_C"/>
    <property type="match status" value="1"/>
</dbReference>
<feature type="region of interest" description="Disordered" evidence="4">
    <location>
        <begin position="1038"/>
        <end position="1132"/>
    </location>
</feature>
<feature type="compositionally biased region" description="Basic and acidic residues" evidence="4">
    <location>
        <begin position="1082"/>
        <end position="1095"/>
    </location>
</feature>
<feature type="compositionally biased region" description="Basic and acidic residues" evidence="4">
    <location>
        <begin position="1476"/>
        <end position="1486"/>
    </location>
</feature>
<evidence type="ECO:0000313" key="8">
    <source>
        <dbReference type="Proteomes" id="UP000224006"/>
    </source>
</evidence>
<evidence type="ECO:0000256" key="3">
    <source>
        <dbReference type="ARBA" id="ARBA00022840"/>
    </source>
</evidence>
<name>A0A2A9M8C4_BESBE</name>
<reference evidence="7 8" key="1">
    <citation type="submission" date="2017-09" db="EMBL/GenBank/DDBJ databases">
        <title>Genome sequencing of Besnoitia besnoiti strain Bb-Ger1.</title>
        <authorList>
            <person name="Schares G."/>
            <person name="Venepally P."/>
            <person name="Lorenzi H.A."/>
        </authorList>
    </citation>
    <scope>NUCLEOTIDE SEQUENCE [LARGE SCALE GENOMIC DNA]</scope>
    <source>
        <strain evidence="7 8">Bb-Ger1</strain>
    </source>
</reference>
<feature type="compositionally biased region" description="Basic residues" evidence="4">
    <location>
        <begin position="2104"/>
        <end position="2115"/>
    </location>
</feature>
<feature type="compositionally biased region" description="Low complexity" evidence="4">
    <location>
        <begin position="245"/>
        <end position="260"/>
    </location>
</feature>
<dbReference type="SUPFAM" id="SSF54768">
    <property type="entry name" value="dsRNA-binding domain-like"/>
    <property type="match status" value="1"/>
</dbReference>
<dbReference type="CDD" id="cd18791">
    <property type="entry name" value="SF2_C_RHA"/>
    <property type="match status" value="1"/>
</dbReference>
<gene>
    <name evidence="7" type="ORF">BESB_076310</name>
</gene>
<feature type="region of interest" description="Disordered" evidence="4">
    <location>
        <begin position="489"/>
        <end position="564"/>
    </location>
</feature>
<feature type="compositionally biased region" description="Acidic residues" evidence="4">
    <location>
        <begin position="499"/>
        <end position="515"/>
    </location>
</feature>
<keyword evidence="8" id="KW-1185">Reference proteome</keyword>
<dbReference type="SMART" id="SM00847">
    <property type="entry name" value="HA2"/>
    <property type="match status" value="1"/>
</dbReference>
<dbReference type="PROSITE" id="PS51194">
    <property type="entry name" value="HELICASE_CTER"/>
    <property type="match status" value="1"/>
</dbReference>
<feature type="compositionally biased region" description="Low complexity" evidence="4">
    <location>
        <begin position="201"/>
        <end position="234"/>
    </location>
</feature>
<dbReference type="PANTHER" id="PTHR18934">
    <property type="entry name" value="ATP-DEPENDENT RNA HELICASE"/>
    <property type="match status" value="1"/>
</dbReference>
<dbReference type="OrthoDB" id="5600252at2759"/>
<dbReference type="InterPro" id="IPR014001">
    <property type="entry name" value="Helicase_ATP-bd"/>
</dbReference>
<dbReference type="KEGG" id="bbes:BESB_076310"/>
<dbReference type="InterPro" id="IPR011709">
    <property type="entry name" value="DEAD-box_helicase_OB_fold"/>
</dbReference>
<dbReference type="Pfam" id="PF00271">
    <property type="entry name" value="Helicase_C"/>
    <property type="match status" value="1"/>
</dbReference>
<feature type="region of interest" description="Disordered" evidence="4">
    <location>
        <begin position="2100"/>
        <end position="2123"/>
    </location>
</feature>